<evidence type="ECO:0000313" key="2">
    <source>
        <dbReference type="EMBL" id="RHH12182.1"/>
    </source>
</evidence>
<evidence type="ECO:0000313" key="1">
    <source>
        <dbReference type="EMBL" id="RGY65876.1"/>
    </source>
</evidence>
<dbReference type="AlphaFoldDB" id="A0A396BY46"/>
<sequence>MKSGLSYVFIGVINMVNTSSILNHADIDLRKTPDFIRVPVELKKEERQLNLKVNDVNEKEYL</sequence>
<name>A0A396BY46_BACFG</name>
<dbReference type="EMBL" id="QSDG01000021">
    <property type="protein sequence ID" value="RGY65876.1"/>
    <property type="molecule type" value="Genomic_DNA"/>
</dbReference>
<accession>A0A396BY46</accession>
<reference evidence="3 4" key="1">
    <citation type="submission" date="2018-08" db="EMBL/GenBank/DDBJ databases">
        <title>A genome reference for cultivated species of the human gut microbiota.</title>
        <authorList>
            <person name="Zou Y."/>
            <person name="Xue W."/>
            <person name="Luo G."/>
        </authorList>
    </citation>
    <scope>NUCLEOTIDE SEQUENCE [LARGE SCALE GENOMIC DNA]</scope>
    <source>
        <strain evidence="2 3">AM18-6</strain>
        <strain evidence="1 4">OF01-1</strain>
    </source>
</reference>
<dbReference type="EMBL" id="QRJE01000012">
    <property type="protein sequence ID" value="RHH12182.1"/>
    <property type="molecule type" value="Genomic_DNA"/>
</dbReference>
<evidence type="ECO:0000313" key="4">
    <source>
        <dbReference type="Proteomes" id="UP000284614"/>
    </source>
</evidence>
<organism evidence="2 3">
    <name type="scientific">Bacteroides fragilis</name>
    <dbReference type="NCBI Taxonomy" id="817"/>
    <lineage>
        <taxon>Bacteria</taxon>
        <taxon>Pseudomonadati</taxon>
        <taxon>Bacteroidota</taxon>
        <taxon>Bacteroidia</taxon>
        <taxon>Bacteroidales</taxon>
        <taxon>Bacteroidaceae</taxon>
        <taxon>Bacteroides</taxon>
    </lineage>
</organism>
<comment type="caution">
    <text evidence="2">The sequence shown here is derived from an EMBL/GenBank/DDBJ whole genome shotgun (WGS) entry which is preliminary data.</text>
</comment>
<protein>
    <submittedName>
        <fullName evidence="2">Uncharacterized protein</fullName>
    </submittedName>
</protein>
<evidence type="ECO:0000313" key="3">
    <source>
        <dbReference type="Proteomes" id="UP000266644"/>
    </source>
</evidence>
<dbReference type="Proteomes" id="UP000284614">
    <property type="component" value="Unassembled WGS sequence"/>
</dbReference>
<proteinExistence type="predicted"/>
<dbReference type="Proteomes" id="UP000266644">
    <property type="component" value="Unassembled WGS sequence"/>
</dbReference>
<gene>
    <name evidence="2" type="ORF">DW228_08775</name>
    <name evidence="1" type="ORF">DXA27_19010</name>
</gene>